<feature type="binding site" evidence="8">
    <location>
        <position position="97"/>
    </location>
    <ligand>
        <name>Mn(2+)</name>
        <dbReference type="ChEBI" id="CHEBI:29035"/>
    </ligand>
</feature>
<evidence type="ECO:0000313" key="11">
    <source>
        <dbReference type="EMBL" id="RWR81864.1"/>
    </source>
</evidence>
<dbReference type="InterPro" id="IPR006045">
    <property type="entry name" value="Cupin_1"/>
</dbReference>
<keyword evidence="4 9" id="KW-0964">Secreted</keyword>
<dbReference type="CDD" id="cd02241">
    <property type="entry name" value="cupin_OxOx"/>
    <property type="match status" value="1"/>
</dbReference>
<dbReference type="AlphaFoldDB" id="A0A3S3MT03"/>
<dbReference type="PRINTS" id="PR00325">
    <property type="entry name" value="GERMIN"/>
</dbReference>
<evidence type="ECO:0000256" key="1">
    <source>
        <dbReference type="ARBA" id="ARBA00004271"/>
    </source>
</evidence>
<evidence type="ECO:0000256" key="7">
    <source>
        <dbReference type="PIRSR" id="PIRSR601929-1"/>
    </source>
</evidence>
<dbReference type="SUPFAM" id="SSF51182">
    <property type="entry name" value="RmlC-like cupins"/>
    <property type="match status" value="1"/>
</dbReference>
<evidence type="ECO:0000256" key="4">
    <source>
        <dbReference type="ARBA" id="ARBA00022525"/>
    </source>
</evidence>
<protein>
    <recommendedName>
        <fullName evidence="9">Germin-like protein</fullName>
    </recommendedName>
</protein>
<dbReference type="Gene3D" id="2.60.120.10">
    <property type="entry name" value="Jelly Rolls"/>
    <property type="match status" value="1"/>
</dbReference>
<evidence type="ECO:0000256" key="3">
    <source>
        <dbReference type="ARBA" id="ARBA00022523"/>
    </source>
</evidence>
<dbReference type="PANTHER" id="PTHR31238">
    <property type="entry name" value="GERMIN-LIKE PROTEIN SUBFAMILY 3 MEMBER 3"/>
    <property type="match status" value="1"/>
</dbReference>
<gene>
    <name evidence="11" type="ORF">CKAN_01056800</name>
</gene>
<reference evidence="11 12" key="1">
    <citation type="journal article" date="2019" name="Nat. Plants">
        <title>Stout camphor tree genome fills gaps in understanding of flowering plant genome evolution.</title>
        <authorList>
            <person name="Chaw S.M."/>
            <person name="Liu Y.C."/>
            <person name="Wu Y.W."/>
            <person name="Wang H.Y."/>
            <person name="Lin C.I."/>
            <person name="Wu C.S."/>
            <person name="Ke H.M."/>
            <person name="Chang L.Y."/>
            <person name="Hsu C.Y."/>
            <person name="Yang H.T."/>
            <person name="Sudianto E."/>
            <person name="Hsu M.H."/>
            <person name="Wu K.P."/>
            <person name="Wang L.N."/>
            <person name="Leebens-Mack J.H."/>
            <person name="Tsai I.J."/>
        </authorList>
    </citation>
    <scope>NUCLEOTIDE SEQUENCE [LARGE SCALE GENOMIC DNA]</scope>
    <source>
        <strain evidence="12">cv. Chaw 1501</strain>
        <tissue evidence="11">Young leaves</tissue>
    </source>
</reference>
<keyword evidence="6 7" id="KW-0464">Manganese</keyword>
<evidence type="ECO:0000313" key="12">
    <source>
        <dbReference type="Proteomes" id="UP000283530"/>
    </source>
</evidence>
<evidence type="ECO:0000259" key="10">
    <source>
        <dbReference type="SMART" id="SM00835"/>
    </source>
</evidence>
<evidence type="ECO:0000256" key="5">
    <source>
        <dbReference type="ARBA" id="ARBA00022723"/>
    </source>
</evidence>
<evidence type="ECO:0000256" key="6">
    <source>
        <dbReference type="ARBA" id="ARBA00023211"/>
    </source>
</evidence>
<evidence type="ECO:0000256" key="2">
    <source>
        <dbReference type="ARBA" id="ARBA00007456"/>
    </source>
</evidence>
<feature type="domain" description="Cupin type-1" evidence="10">
    <location>
        <begin position="53"/>
        <end position="163"/>
    </location>
</feature>
<dbReference type="OrthoDB" id="1921208at2759"/>
<dbReference type="InterPro" id="IPR014710">
    <property type="entry name" value="RmlC-like_jellyroll"/>
</dbReference>
<proteinExistence type="inferred from homology"/>
<dbReference type="GO" id="GO:0048046">
    <property type="term" value="C:apoplast"/>
    <property type="evidence" value="ECO:0007669"/>
    <property type="project" value="UniProtKB-SubCell"/>
</dbReference>
<feature type="binding site" evidence="8">
    <location>
        <position position="144"/>
    </location>
    <ligand>
        <name>Mn(2+)</name>
        <dbReference type="ChEBI" id="CHEBI:29035"/>
    </ligand>
</feature>
<dbReference type="SMART" id="SM00835">
    <property type="entry name" value="Cupin_1"/>
    <property type="match status" value="1"/>
</dbReference>
<dbReference type="InterPro" id="IPR001929">
    <property type="entry name" value="Germin"/>
</dbReference>
<dbReference type="InterPro" id="IPR011051">
    <property type="entry name" value="RmlC_Cupin_sf"/>
</dbReference>
<evidence type="ECO:0000256" key="9">
    <source>
        <dbReference type="RuleBase" id="RU366015"/>
    </source>
</evidence>
<keyword evidence="5 7" id="KW-0479">Metal-binding</keyword>
<comment type="similarity">
    <text evidence="2 9">Belongs to the germin family.</text>
</comment>
<dbReference type="Proteomes" id="UP000283530">
    <property type="component" value="Unassembled WGS sequence"/>
</dbReference>
<name>A0A3S3MT03_9MAGN</name>
<keyword evidence="12" id="KW-1185">Reference proteome</keyword>
<dbReference type="GO" id="GO:0030145">
    <property type="term" value="F:manganese ion binding"/>
    <property type="evidence" value="ECO:0007669"/>
    <property type="project" value="UniProtKB-UniRule"/>
</dbReference>
<sequence length="164" mass="17552">MERDLDWASEGSKTLHWMYSMEVVEGPIGARAAGDAVDLPWAVGGVGEGEYLRQAVTDDACDANDEGDALIAGVNTLGISLARLDFALYGENPPHTHPRATDILTVLEGTLYVGFVPSNQDNNTLITKVLNEGDVFVFPIGLIHFQANIGYTPALPLLLSAVRA</sequence>
<feature type="binding site" evidence="7">
    <location>
        <position position="92"/>
    </location>
    <ligand>
        <name>oxalate</name>
        <dbReference type="ChEBI" id="CHEBI:30623"/>
    </ligand>
</feature>
<keyword evidence="3 9" id="KW-0052">Apoplast</keyword>
<dbReference type="Pfam" id="PF00190">
    <property type="entry name" value="Cupin_1"/>
    <property type="match status" value="1"/>
</dbReference>
<evidence type="ECO:0000256" key="8">
    <source>
        <dbReference type="PIRSR" id="PIRSR601929-2"/>
    </source>
</evidence>
<comment type="caution">
    <text evidence="11">The sequence shown here is derived from an EMBL/GenBank/DDBJ whole genome shotgun (WGS) entry which is preliminary data.</text>
</comment>
<comment type="subcellular location">
    <subcellularLocation>
        <location evidence="1 9">Secreted</location>
        <location evidence="1 9">Extracellular space</location>
        <location evidence="1 9">Apoplast</location>
    </subcellularLocation>
</comment>
<accession>A0A3S3MT03</accession>
<organism evidence="11 12">
    <name type="scientific">Cinnamomum micranthum f. kanehirae</name>
    <dbReference type="NCBI Taxonomy" id="337451"/>
    <lineage>
        <taxon>Eukaryota</taxon>
        <taxon>Viridiplantae</taxon>
        <taxon>Streptophyta</taxon>
        <taxon>Embryophyta</taxon>
        <taxon>Tracheophyta</taxon>
        <taxon>Spermatophyta</taxon>
        <taxon>Magnoliopsida</taxon>
        <taxon>Magnoliidae</taxon>
        <taxon>Laurales</taxon>
        <taxon>Lauraceae</taxon>
        <taxon>Cinnamomum</taxon>
    </lineage>
</organism>
<feature type="binding site" evidence="7">
    <location>
        <position position="97"/>
    </location>
    <ligand>
        <name>oxalate</name>
        <dbReference type="ChEBI" id="CHEBI:30623"/>
    </ligand>
</feature>
<dbReference type="EMBL" id="QPKB01000004">
    <property type="protein sequence ID" value="RWR81864.1"/>
    <property type="molecule type" value="Genomic_DNA"/>
</dbReference>
<feature type="binding site" evidence="8">
    <location>
        <position position="95"/>
    </location>
    <ligand>
        <name>Mn(2+)</name>
        <dbReference type="ChEBI" id="CHEBI:29035"/>
    </ligand>
</feature>